<feature type="domain" description="Glutamyl/glutaminyl-tRNA synthetase class Ib catalytic" evidence="6">
    <location>
        <begin position="1"/>
        <end position="51"/>
    </location>
</feature>
<keyword evidence="3" id="KW-0067">ATP-binding</keyword>
<dbReference type="GO" id="GO:0005829">
    <property type="term" value="C:cytosol"/>
    <property type="evidence" value="ECO:0007669"/>
    <property type="project" value="TreeGrafter"/>
</dbReference>
<protein>
    <submittedName>
        <fullName evidence="7">Glutamine tRNA synthetase</fullName>
        <ecNumber evidence="7">6.1.1.18</ecNumber>
    </submittedName>
</protein>
<gene>
    <name evidence="7" type="primary">glnS_2</name>
    <name evidence="7" type="ORF">NCTC12022_02840</name>
</gene>
<keyword evidence="1 7" id="KW-0436">Ligase</keyword>
<dbReference type="EC" id="6.1.1.18" evidence="7"/>
<dbReference type="InterPro" id="IPR050132">
    <property type="entry name" value="Gln/Glu-tRNA_Ligase"/>
</dbReference>
<dbReference type="EMBL" id="UASS01000033">
    <property type="protein sequence ID" value="SPX62083.1"/>
    <property type="molecule type" value="Genomic_DNA"/>
</dbReference>
<evidence type="ECO:0000259" key="6">
    <source>
        <dbReference type="Pfam" id="PF00749"/>
    </source>
</evidence>
<dbReference type="Gene3D" id="3.90.800.10">
    <property type="entry name" value="Glutamyl-tRNA Synthetase, Domain 3"/>
    <property type="match status" value="1"/>
</dbReference>
<dbReference type="GO" id="GO:0006425">
    <property type="term" value="P:glutaminyl-tRNA aminoacylation"/>
    <property type="evidence" value="ECO:0007669"/>
    <property type="project" value="TreeGrafter"/>
</dbReference>
<dbReference type="InterPro" id="IPR020058">
    <property type="entry name" value="Glu/Gln-tRNA-synth_Ib_cat-dom"/>
</dbReference>
<dbReference type="SUPFAM" id="SSF52374">
    <property type="entry name" value="Nucleotidylyl transferase"/>
    <property type="match status" value="1"/>
</dbReference>
<dbReference type="PANTHER" id="PTHR43097:SF5">
    <property type="entry name" value="GLUTAMATE--TRNA LIGASE"/>
    <property type="match status" value="1"/>
</dbReference>
<keyword evidence="4" id="KW-0648">Protein biosynthesis</keyword>
<accession>A0A2X1SSN6</accession>
<name>A0A2X1SSN6_9GAMM</name>
<dbReference type="Proteomes" id="UP000251942">
    <property type="component" value="Unassembled WGS sequence"/>
</dbReference>
<reference evidence="7 8" key="1">
    <citation type="submission" date="2018-06" db="EMBL/GenBank/DDBJ databases">
        <authorList>
            <consortium name="Pathogen Informatics"/>
            <person name="Doyle S."/>
        </authorList>
    </citation>
    <scope>NUCLEOTIDE SEQUENCE [LARGE SCALE GENOMIC DNA]</scope>
    <source>
        <strain evidence="7 8">NCTC12022</strain>
    </source>
</reference>
<evidence type="ECO:0000256" key="5">
    <source>
        <dbReference type="ARBA" id="ARBA00023146"/>
    </source>
</evidence>
<proteinExistence type="predicted"/>
<organism evidence="7 8">
    <name type="scientific">Legionella feeleii</name>
    <dbReference type="NCBI Taxonomy" id="453"/>
    <lineage>
        <taxon>Bacteria</taxon>
        <taxon>Pseudomonadati</taxon>
        <taxon>Pseudomonadota</taxon>
        <taxon>Gammaproteobacteria</taxon>
        <taxon>Legionellales</taxon>
        <taxon>Legionellaceae</taxon>
        <taxon>Legionella</taxon>
    </lineage>
</organism>
<sequence>MKAGEFADGAHVLRARIDMQAGNVNMRDPVLYRIRHAHHQRTGDEWCIYPMTMPIHYQMLWKK</sequence>
<dbReference type="GO" id="GO:0004819">
    <property type="term" value="F:glutamine-tRNA ligase activity"/>
    <property type="evidence" value="ECO:0007669"/>
    <property type="project" value="UniProtKB-EC"/>
</dbReference>
<dbReference type="AlphaFoldDB" id="A0A2X1SSN6"/>
<evidence type="ECO:0000313" key="7">
    <source>
        <dbReference type="EMBL" id="SPX62083.1"/>
    </source>
</evidence>
<keyword evidence="2" id="KW-0547">Nucleotide-binding</keyword>
<evidence type="ECO:0000256" key="4">
    <source>
        <dbReference type="ARBA" id="ARBA00022917"/>
    </source>
</evidence>
<dbReference type="PANTHER" id="PTHR43097">
    <property type="entry name" value="GLUTAMINE-TRNA LIGASE"/>
    <property type="match status" value="1"/>
</dbReference>
<keyword evidence="5 7" id="KW-0030">Aminoacyl-tRNA synthetase</keyword>
<evidence type="ECO:0000256" key="1">
    <source>
        <dbReference type="ARBA" id="ARBA00022598"/>
    </source>
</evidence>
<evidence type="ECO:0000313" key="8">
    <source>
        <dbReference type="Proteomes" id="UP000251942"/>
    </source>
</evidence>
<dbReference type="Pfam" id="PF00749">
    <property type="entry name" value="tRNA-synt_1c"/>
    <property type="match status" value="1"/>
</dbReference>
<evidence type="ECO:0000256" key="3">
    <source>
        <dbReference type="ARBA" id="ARBA00022840"/>
    </source>
</evidence>
<evidence type="ECO:0000256" key="2">
    <source>
        <dbReference type="ARBA" id="ARBA00022741"/>
    </source>
</evidence>
<dbReference type="GO" id="GO:0005524">
    <property type="term" value="F:ATP binding"/>
    <property type="evidence" value="ECO:0007669"/>
    <property type="project" value="UniProtKB-KW"/>
</dbReference>